<dbReference type="AlphaFoldDB" id="A0A1G2DYL8"/>
<feature type="domain" description="Solute-binding protein family 5" evidence="5">
    <location>
        <begin position="443"/>
        <end position="566"/>
    </location>
</feature>
<accession>A0A1G2DYL8</accession>
<dbReference type="GO" id="GO:0015833">
    <property type="term" value="P:peptide transport"/>
    <property type="evidence" value="ECO:0007669"/>
    <property type="project" value="TreeGrafter"/>
</dbReference>
<feature type="domain" description="Solute-binding protein family 5" evidence="5">
    <location>
        <begin position="107"/>
        <end position="411"/>
    </location>
</feature>
<dbReference type="PANTHER" id="PTHR30290:SF9">
    <property type="entry name" value="OLIGOPEPTIDE-BINDING PROTEIN APPA"/>
    <property type="match status" value="1"/>
</dbReference>
<evidence type="ECO:0000313" key="6">
    <source>
        <dbReference type="EMBL" id="OGZ18704.1"/>
    </source>
</evidence>
<dbReference type="SUPFAM" id="SSF47090">
    <property type="entry name" value="PGBD-like"/>
    <property type="match status" value="1"/>
</dbReference>
<dbReference type="Gene3D" id="3.10.105.10">
    <property type="entry name" value="Dipeptide-binding Protein, Domain 3"/>
    <property type="match status" value="1"/>
</dbReference>
<evidence type="ECO:0000256" key="1">
    <source>
        <dbReference type="ARBA" id="ARBA00005695"/>
    </source>
</evidence>
<evidence type="ECO:0000256" key="4">
    <source>
        <dbReference type="SAM" id="Phobius"/>
    </source>
</evidence>
<keyword evidence="3" id="KW-0732">Signal</keyword>
<evidence type="ECO:0000313" key="7">
    <source>
        <dbReference type="Proteomes" id="UP000176755"/>
    </source>
</evidence>
<dbReference type="GO" id="GO:1904680">
    <property type="term" value="F:peptide transmembrane transporter activity"/>
    <property type="evidence" value="ECO:0007669"/>
    <property type="project" value="TreeGrafter"/>
</dbReference>
<comment type="caution">
    <text evidence="6">The sequence shown here is derived from an EMBL/GenBank/DDBJ whole genome shotgun (WGS) entry which is preliminary data.</text>
</comment>
<proteinExistence type="inferred from homology"/>
<dbReference type="SUPFAM" id="SSF53850">
    <property type="entry name" value="Periplasmic binding protein-like II"/>
    <property type="match status" value="1"/>
</dbReference>
<name>A0A1G2DYL8_9BACT</name>
<dbReference type="InterPro" id="IPR000914">
    <property type="entry name" value="SBP_5_dom"/>
</dbReference>
<dbReference type="EMBL" id="MHLY01000007">
    <property type="protein sequence ID" value="OGZ18704.1"/>
    <property type="molecule type" value="Genomic_DNA"/>
</dbReference>
<keyword evidence="4" id="KW-0472">Membrane</keyword>
<evidence type="ECO:0000259" key="5">
    <source>
        <dbReference type="Pfam" id="PF00496"/>
    </source>
</evidence>
<dbReference type="Pfam" id="PF00496">
    <property type="entry name" value="SBP_bac_5"/>
    <property type="match status" value="2"/>
</dbReference>
<dbReference type="InterPro" id="IPR036366">
    <property type="entry name" value="PGBDSf"/>
</dbReference>
<keyword evidence="4" id="KW-0812">Transmembrane</keyword>
<dbReference type="InterPro" id="IPR039424">
    <property type="entry name" value="SBP_5"/>
</dbReference>
<dbReference type="InterPro" id="IPR036365">
    <property type="entry name" value="PGBD-like_sf"/>
</dbReference>
<dbReference type="STRING" id="1801663.A2175_00235"/>
<reference evidence="6 7" key="1">
    <citation type="journal article" date="2016" name="Nat. Commun.">
        <title>Thousands of microbial genomes shed light on interconnected biogeochemical processes in an aquifer system.</title>
        <authorList>
            <person name="Anantharaman K."/>
            <person name="Brown C.T."/>
            <person name="Hug L.A."/>
            <person name="Sharon I."/>
            <person name="Castelle C.J."/>
            <person name="Probst A.J."/>
            <person name="Thomas B.C."/>
            <person name="Singh A."/>
            <person name="Wilkins M.J."/>
            <person name="Karaoz U."/>
            <person name="Brodie E.L."/>
            <person name="Williams K.H."/>
            <person name="Hubbard S.S."/>
            <person name="Banfield J.F."/>
        </authorList>
    </citation>
    <scope>NUCLEOTIDE SEQUENCE [LARGE SCALE GENOMIC DNA]</scope>
</reference>
<protein>
    <recommendedName>
        <fullName evidence="5">Solute-binding protein family 5 domain-containing protein</fullName>
    </recommendedName>
</protein>
<dbReference type="Proteomes" id="UP000176755">
    <property type="component" value="Unassembled WGS sequence"/>
</dbReference>
<dbReference type="GO" id="GO:0042597">
    <property type="term" value="C:periplasmic space"/>
    <property type="evidence" value="ECO:0007669"/>
    <property type="project" value="UniProtKB-ARBA"/>
</dbReference>
<dbReference type="InterPro" id="IPR030678">
    <property type="entry name" value="Peptide/Ni-bd"/>
</dbReference>
<dbReference type="PIRSF" id="PIRSF002741">
    <property type="entry name" value="MppA"/>
    <property type="match status" value="1"/>
</dbReference>
<organism evidence="6 7">
    <name type="scientific">Candidatus Nealsonbacteria bacterium RBG_13_42_11</name>
    <dbReference type="NCBI Taxonomy" id="1801663"/>
    <lineage>
        <taxon>Bacteria</taxon>
        <taxon>Candidatus Nealsoniibacteriota</taxon>
    </lineage>
</organism>
<evidence type="ECO:0000256" key="3">
    <source>
        <dbReference type="ARBA" id="ARBA00022729"/>
    </source>
</evidence>
<feature type="transmembrane region" description="Helical" evidence="4">
    <location>
        <begin position="28"/>
        <end position="49"/>
    </location>
</feature>
<dbReference type="Gene3D" id="1.10.101.10">
    <property type="entry name" value="PGBD-like superfamily/PGBD"/>
    <property type="match status" value="1"/>
</dbReference>
<sequence>MSLFPSQWPSGSQWRQFFKVLSRKEKKIFFVFLFLAVFSLLLLFFTFYFKHTEIVPDDDGIYIEAVIGSPRFINPLYAATSDVDRDLTELIYSGLMKYDAAATELNKIIPDLIKEYKISEDGKVYEFYLKDNLLWSDGAPLTADDVVFTIKTIQNPSFKSPIRASWLGVEVEKISDSGIRFELKNPSTVFLENCTLKILPQHLWEKISTENFPLSIYNLKPIGSGPYKLKSFTQDNQGNIKSMDLVVNNNYAGSRPHISKIVLYFVNSESEIISASKSREIKGFSLSSLEKAGNLKDFSEYRLSLPRYFALFFNPVKSEIFSDDKIREALNYGTDKEEIVREVLSGQGEIIDSPLLPGIYGFENPTTTYGFDLEKAKQLLTEAGFTENENGVREKDVKKEPAFQFKSVLTVGSQGAEVQELQKCLAKDPEIYPEGEITGYFGGKTKEAVIKFQEKYAETILKPAGLEKGTGDVKKSTMAKLNELCAAPSEETLALSFIISTVNQPVLIKVADILKNQWKKIGVNLEIKTSDISTLETEVIKPRNYEIILFGEVLGAVPDPYPFWHSSQVKDPGLNLAGYENKDCDKLLEEARETQDLELAKKDLEKFQDILIKDAPAVFLYSQDYLYFVSNEIKGIDAKIITDPSKRFSGIENWYIKTKRAWK</sequence>
<evidence type="ECO:0000256" key="2">
    <source>
        <dbReference type="ARBA" id="ARBA00022448"/>
    </source>
</evidence>
<dbReference type="GO" id="GO:0043190">
    <property type="term" value="C:ATP-binding cassette (ABC) transporter complex"/>
    <property type="evidence" value="ECO:0007669"/>
    <property type="project" value="InterPro"/>
</dbReference>
<gene>
    <name evidence="6" type="ORF">A2175_00235</name>
</gene>
<keyword evidence="4" id="KW-1133">Transmembrane helix</keyword>
<dbReference type="PANTHER" id="PTHR30290">
    <property type="entry name" value="PERIPLASMIC BINDING COMPONENT OF ABC TRANSPORTER"/>
    <property type="match status" value="1"/>
</dbReference>
<keyword evidence="2" id="KW-0813">Transport</keyword>
<comment type="similarity">
    <text evidence="1">Belongs to the bacterial solute-binding protein 5 family.</text>
</comment>
<dbReference type="Gene3D" id="3.40.190.10">
    <property type="entry name" value="Periplasmic binding protein-like II"/>
    <property type="match status" value="1"/>
</dbReference>